<evidence type="ECO:0000313" key="9">
    <source>
        <dbReference type="Proteomes" id="UP000243719"/>
    </source>
</evidence>
<dbReference type="EC" id="6.3.4.15" evidence="5"/>
<dbReference type="PROSITE" id="PS51733">
    <property type="entry name" value="BPL_LPL_CATALYTIC"/>
    <property type="match status" value="1"/>
</dbReference>
<dbReference type="NCBIfam" id="TIGR00121">
    <property type="entry name" value="birA_ligase"/>
    <property type="match status" value="1"/>
</dbReference>
<dbReference type="STRING" id="1770053.SAMN05216551_10531"/>
<evidence type="ECO:0000256" key="5">
    <source>
        <dbReference type="ARBA" id="ARBA00024227"/>
    </source>
</evidence>
<keyword evidence="1 8" id="KW-0436">Ligase</keyword>
<keyword evidence="9" id="KW-1185">Reference proteome</keyword>
<evidence type="ECO:0000256" key="2">
    <source>
        <dbReference type="ARBA" id="ARBA00022741"/>
    </source>
</evidence>
<evidence type="ECO:0000259" key="7">
    <source>
        <dbReference type="PROSITE" id="PS51733"/>
    </source>
</evidence>
<keyword evidence="4" id="KW-0092">Biotin</keyword>
<dbReference type="Pfam" id="PF03099">
    <property type="entry name" value="BPL_LplA_LipB"/>
    <property type="match status" value="1"/>
</dbReference>
<sequence length="335" mass="34430">MLPSAPTASAAPDDVPGDAHFDLARARARLAADALTADWQLSFVSETGSTNADLLARLGALTRVAADADPLSRPAQAPRPECLVAGTQRAGRGRQGRPWQSPPGNGLLCSTAMVVEAPVGSLSSLSLVAGAALVTALRSLPLTAPERIALKWPNDVLLDGRKLAGILIELAAARHGRAALVIGVGINLRATPVATPPAVADRAAGAATDAQHATAPTAPSALSALTARSALSRASLDELIAATPDFAGDVLVAWLVELARSIALFERAGFAPFRDVWWRNHAYAGQAVTLFDQGQPTLGGIAAGIDETGRLLIDDGTSVRPVSSGDLSLRLSTQP</sequence>
<dbReference type="CDD" id="cd16442">
    <property type="entry name" value="BPL"/>
    <property type="match status" value="1"/>
</dbReference>
<evidence type="ECO:0000256" key="3">
    <source>
        <dbReference type="ARBA" id="ARBA00022840"/>
    </source>
</evidence>
<name>A0A1H2PPV6_9BURK</name>
<keyword evidence="3" id="KW-0067">ATP-binding</keyword>
<dbReference type="Gene3D" id="3.30.930.10">
    <property type="entry name" value="Bira Bifunctional Protein, Domain 2"/>
    <property type="match status" value="1"/>
</dbReference>
<dbReference type="PANTHER" id="PTHR12835">
    <property type="entry name" value="BIOTIN PROTEIN LIGASE"/>
    <property type="match status" value="1"/>
</dbReference>
<keyword evidence="2" id="KW-0547">Nucleotide-binding</keyword>
<dbReference type="AlphaFoldDB" id="A0A1H2PPV6"/>
<accession>A0A1H2PPV6</accession>
<dbReference type="SUPFAM" id="SSF50037">
    <property type="entry name" value="C-terminal domain of transcriptional repressors"/>
    <property type="match status" value="1"/>
</dbReference>
<dbReference type="GO" id="GO:0005524">
    <property type="term" value="F:ATP binding"/>
    <property type="evidence" value="ECO:0007669"/>
    <property type="project" value="UniProtKB-KW"/>
</dbReference>
<evidence type="ECO:0000313" key="8">
    <source>
        <dbReference type="EMBL" id="SDV48366.1"/>
    </source>
</evidence>
<dbReference type="RefSeq" id="WP_091907498.1">
    <property type="nucleotide sequence ID" value="NZ_FNLO01000005.1"/>
</dbReference>
<dbReference type="InterPro" id="IPR008988">
    <property type="entry name" value="Transcriptional_repressor_C"/>
</dbReference>
<dbReference type="InterPro" id="IPR003142">
    <property type="entry name" value="BPL_C"/>
</dbReference>
<gene>
    <name evidence="8" type="ORF">SAMN05216551_10531</name>
</gene>
<dbReference type="SUPFAM" id="SSF55681">
    <property type="entry name" value="Class II aaRS and biotin synthetases"/>
    <property type="match status" value="1"/>
</dbReference>
<dbReference type="Proteomes" id="UP000243719">
    <property type="component" value="Unassembled WGS sequence"/>
</dbReference>
<evidence type="ECO:0000256" key="1">
    <source>
        <dbReference type="ARBA" id="ARBA00022598"/>
    </source>
</evidence>
<dbReference type="EMBL" id="FNLO01000005">
    <property type="protein sequence ID" value="SDV48366.1"/>
    <property type="molecule type" value="Genomic_DNA"/>
</dbReference>
<dbReference type="Gene3D" id="2.30.30.100">
    <property type="match status" value="1"/>
</dbReference>
<feature type="domain" description="BPL/LPL catalytic" evidence="7">
    <location>
        <begin position="47"/>
        <end position="229"/>
    </location>
</feature>
<organism evidence="8 9">
    <name type="scientific">Chitinasiproducens palmae</name>
    <dbReference type="NCBI Taxonomy" id="1770053"/>
    <lineage>
        <taxon>Bacteria</taxon>
        <taxon>Pseudomonadati</taxon>
        <taxon>Pseudomonadota</taxon>
        <taxon>Betaproteobacteria</taxon>
        <taxon>Burkholderiales</taxon>
        <taxon>Burkholderiaceae</taxon>
        <taxon>Chitinasiproducens</taxon>
    </lineage>
</organism>
<dbReference type="InterPro" id="IPR004143">
    <property type="entry name" value="BPL_LPL_catalytic"/>
</dbReference>
<reference evidence="9" key="1">
    <citation type="submission" date="2016-09" db="EMBL/GenBank/DDBJ databases">
        <authorList>
            <person name="Varghese N."/>
            <person name="Submissions S."/>
        </authorList>
    </citation>
    <scope>NUCLEOTIDE SEQUENCE [LARGE SCALE GENOMIC DNA]</scope>
    <source>
        <strain evidence="9">JS23</strain>
    </source>
</reference>
<dbReference type="InterPro" id="IPR045864">
    <property type="entry name" value="aa-tRNA-synth_II/BPL/LPL"/>
</dbReference>
<dbReference type="GO" id="GO:0005737">
    <property type="term" value="C:cytoplasm"/>
    <property type="evidence" value="ECO:0007669"/>
    <property type="project" value="TreeGrafter"/>
</dbReference>
<protein>
    <recommendedName>
        <fullName evidence="5">biotin--[biotin carboxyl-carrier protein] ligase</fullName>
        <ecNumber evidence="5">6.3.4.15</ecNumber>
    </recommendedName>
</protein>
<dbReference type="OrthoDB" id="9807064at2"/>
<proteinExistence type="predicted"/>
<comment type="catalytic activity">
    <reaction evidence="6">
        <text>biotin + L-lysyl-[protein] + ATP = N(6)-biotinyl-L-lysyl-[protein] + AMP + diphosphate + H(+)</text>
        <dbReference type="Rhea" id="RHEA:11756"/>
        <dbReference type="Rhea" id="RHEA-COMP:9752"/>
        <dbReference type="Rhea" id="RHEA-COMP:10505"/>
        <dbReference type="ChEBI" id="CHEBI:15378"/>
        <dbReference type="ChEBI" id="CHEBI:29969"/>
        <dbReference type="ChEBI" id="CHEBI:30616"/>
        <dbReference type="ChEBI" id="CHEBI:33019"/>
        <dbReference type="ChEBI" id="CHEBI:57586"/>
        <dbReference type="ChEBI" id="CHEBI:83144"/>
        <dbReference type="ChEBI" id="CHEBI:456215"/>
        <dbReference type="EC" id="6.3.4.15"/>
    </reaction>
</comment>
<dbReference type="Pfam" id="PF02237">
    <property type="entry name" value="BPL_C"/>
    <property type="match status" value="1"/>
</dbReference>
<evidence type="ECO:0000256" key="4">
    <source>
        <dbReference type="ARBA" id="ARBA00023267"/>
    </source>
</evidence>
<dbReference type="PANTHER" id="PTHR12835:SF5">
    <property type="entry name" value="BIOTIN--PROTEIN LIGASE"/>
    <property type="match status" value="1"/>
</dbReference>
<dbReference type="InterPro" id="IPR004408">
    <property type="entry name" value="Biotin_CoA_COase_ligase"/>
</dbReference>
<dbReference type="GO" id="GO:0004077">
    <property type="term" value="F:biotin--[biotin carboxyl-carrier protein] ligase activity"/>
    <property type="evidence" value="ECO:0007669"/>
    <property type="project" value="UniProtKB-EC"/>
</dbReference>
<evidence type="ECO:0000256" key="6">
    <source>
        <dbReference type="ARBA" id="ARBA00047846"/>
    </source>
</evidence>